<accession>A0ACC0ZMG3</accession>
<organism evidence="1 2">
    <name type="scientific">Pistacia integerrima</name>
    <dbReference type="NCBI Taxonomy" id="434235"/>
    <lineage>
        <taxon>Eukaryota</taxon>
        <taxon>Viridiplantae</taxon>
        <taxon>Streptophyta</taxon>
        <taxon>Embryophyta</taxon>
        <taxon>Tracheophyta</taxon>
        <taxon>Spermatophyta</taxon>
        <taxon>Magnoliopsida</taxon>
        <taxon>eudicotyledons</taxon>
        <taxon>Gunneridae</taxon>
        <taxon>Pentapetalae</taxon>
        <taxon>rosids</taxon>
        <taxon>malvids</taxon>
        <taxon>Sapindales</taxon>
        <taxon>Anacardiaceae</taxon>
        <taxon>Pistacia</taxon>
    </lineage>
</organism>
<gene>
    <name evidence="1" type="ORF">Pint_00475</name>
</gene>
<dbReference type="Proteomes" id="UP001163603">
    <property type="component" value="Chromosome 1"/>
</dbReference>
<keyword evidence="2" id="KW-1185">Reference proteome</keyword>
<name>A0ACC0ZMG3_9ROSI</name>
<dbReference type="EMBL" id="CM047736">
    <property type="protein sequence ID" value="KAJ0053210.1"/>
    <property type="molecule type" value="Genomic_DNA"/>
</dbReference>
<proteinExistence type="predicted"/>
<sequence>MKSPSKEPADSIARDFISKNSYLTPWTLPKTVIIFIIVISLPYVFYSLRLLYLSNPRSQQTLIHDIRQSQSHPRFQNNFLPTYVSSTHNPQTAPERTSLKHIVFGIGASSSTWDRRKNYLKLWWRPKQMRGHVWLNKPVKYNADDYNSLPPIKISSDTSKFDYKHPWGTRDAIRMSRIVSESLRLGMKDVRWFVMGDDDTVFIADNLVRVLSKYDHNQFYYIGSPSETHVQNLNFYYGMAFGGGGFAISYPLAKALEKTQDRCLLKYSSLYGSDARIHACLSELGVPLTREQGFHQFDLHGNIYGYLAAHPIAPVVSLHHLDLIEPIFPDMDRVQAVQRLMISMKLDSAALIQQSFCYDKTRTWTVSVSWGYAVQIIRGMVPASEIETPTKTFMDWNSRGDDGAFAFNVRPLSITPCETPFVYFLSNALYNASTNQTATEYIRYRVPLPVCNWKIPDPSRIHRVEVYKKPDPHLWDKARNHNQLSYHFIDSVREINLFCVFTLDSLREEIAAGSCGQRRNAP</sequence>
<evidence type="ECO:0000313" key="2">
    <source>
        <dbReference type="Proteomes" id="UP001163603"/>
    </source>
</evidence>
<protein>
    <submittedName>
        <fullName evidence="1">Uncharacterized protein</fullName>
    </submittedName>
</protein>
<reference evidence="2" key="1">
    <citation type="journal article" date="2023" name="G3 (Bethesda)">
        <title>Genome assembly and association tests identify interacting loci associated with vigor, precocity, and sex in interspecific pistachio rootstocks.</title>
        <authorList>
            <person name="Palmer W."/>
            <person name="Jacygrad E."/>
            <person name="Sagayaradj S."/>
            <person name="Cavanaugh K."/>
            <person name="Han R."/>
            <person name="Bertier L."/>
            <person name="Beede B."/>
            <person name="Kafkas S."/>
            <person name="Golino D."/>
            <person name="Preece J."/>
            <person name="Michelmore R."/>
        </authorList>
    </citation>
    <scope>NUCLEOTIDE SEQUENCE [LARGE SCALE GENOMIC DNA]</scope>
</reference>
<evidence type="ECO:0000313" key="1">
    <source>
        <dbReference type="EMBL" id="KAJ0053210.1"/>
    </source>
</evidence>
<comment type="caution">
    <text evidence="1">The sequence shown here is derived from an EMBL/GenBank/DDBJ whole genome shotgun (WGS) entry which is preliminary data.</text>
</comment>